<organism evidence="4 5">
    <name type="scientific">Accumulibacter regalis</name>
    <dbReference type="NCBI Taxonomy" id="522306"/>
    <lineage>
        <taxon>Bacteria</taxon>
        <taxon>Pseudomonadati</taxon>
        <taxon>Pseudomonadota</taxon>
        <taxon>Betaproteobacteria</taxon>
        <taxon>Candidatus Accumulibacter</taxon>
    </lineage>
</organism>
<dbReference type="STRING" id="1454004.AW11_03630"/>
<dbReference type="GO" id="GO:0016020">
    <property type="term" value="C:membrane"/>
    <property type="evidence" value="ECO:0007669"/>
    <property type="project" value="UniProtKB-UniRule"/>
</dbReference>
<feature type="chain" id="PRO_5001462009" evidence="2">
    <location>
        <begin position="29"/>
        <end position="423"/>
    </location>
</feature>
<dbReference type="PROSITE" id="PS51257">
    <property type="entry name" value="PROKAR_LIPOPROTEIN"/>
    <property type="match status" value="1"/>
</dbReference>
<evidence type="ECO:0000313" key="5">
    <source>
        <dbReference type="Proteomes" id="UP000022141"/>
    </source>
</evidence>
<evidence type="ECO:0000256" key="1">
    <source>
        <dbReference type="PROSITE-ProRule" id="PRU00473"/>
    </source>
</evidence>
<keyword evidence="1" id="KW-0472">Membrane</keyword>
<protein>
    <submittedName>
        <fullName evidence="4">Outer membrane protein-associated (Lipo)protein</fullName>
    </submittedName>
</protein>
<reference evidence="4" key="1">
    <citation type="submission" date="2014-02" db="EMBL/GenBank/DDBJ databases">
        <title>Expanding our view of genomic diversity in Candidatus Accumulibacter clades.</title>
        <authorList>
            <person name="Skennerton C.T."/>
            <person name="Barr J.J."/>
            <person name="Slater F.R."/>
            <person name="Bond P.L."/>
            <person name="Tyson G.W."/>
        </authorList>
    </citation>
    <scope>NUCLEOTIDE SEQUENCE [LARGE SCALE GENOMIC DNA]</scope>
</reference>
<dbReference type="Proteomes" id="UP000022141">
    <property type="component" value="Unassembled WGS sequence"/>
</dbReference>
<dbReference type="Pfam" id="PF00691">
    <property type="entry name" value="OmpA"/>
    <property type="match status" value="1"/>
</dbReference>
<evidence type="ECO:0000259" key="3">
    <source>
        <dbReference type="PROSITE" id="PS51123"/>
    </source>
</evidence>
<dbReference type="PROSITE" id="PS51123">
    <property type="entry name" value="OMPA_2"/>
    <property type="match status" value="1"/>
</dbReference>
<dbReference type="EMBL" id="JEMY01000057">
    <property type="protein sequence ID" value="EXI85307.1"/>
    <property type="molecule type" value="Genomic_DNA"/>
</dbReference>
<keyword evidence="2" id="KW-0732">Signal</keyword>
<dbReference type="SUPFAM" id="SSF103088">
    <property type="entry name" value="OmpA-like"/>
    <property type="match status" value="1"/>
</dbReference>
<sequence length="423" mass="44590">MKPPIPSAVRLPALALLALLLAACSELHRPGDSSATQTSPSATAAPAAAPAAAMKVLPHGDAVLAAANALFTTTKLAEGANRVNVVIDPLVDGVTGEQSTATVAMGQRIGELARSRFPQFNIQPFQADTLAASPLVLVGTFTPVNSEGKSEGDREAFRICLALADLKTGKIVGKGVARSQIRGVNTTPTPYFRDSPAWVKDPRIDGYIRTCQGSKAGDPIPPAYLDGLLTASIVSEAIQAYNSGRYRDALERYEAAAASPAGLQLRVLNGLYLVRSRLGPKAAAEQAFTQLVDFGLETQHLGMKFLFRPGSTAFVTDSPLSRSYGEWLRIIAQRSTVKDACLEVSGHTSRTGPAPLNERLSQLRAEFVRNKLIDASPALATRTLAVGMGFSQPLVGTGRDDASDALDRRVVFSVIACQGAGGK</sequence>
<keyword evidence="5" id="KW-1185">Reference proteome</keyword>
<feature type="domain" description="OmpA-like" evidence="3">
    <location>
        <begin position="294"/>
        <end position="418"/>
    </location>
</feature>
<name>A0A011Q7U1_ACCRE</name>
<proteinExistence type="predicted"/>
<evidence type="ECO:0000256" key="2">
    <source>
        <dbReference type="SAM" id="SignalP"/>
    </source>
</evidence>
<feature type="signal peptide" evidence="2">
    <location>
        <begin position="1"/>
        <end position="28"/>
    </location>
</feature>
<dbReference type="Gene3D" id="3.30.1330.60">
    <property type="entry name" value="OmpA-like domain"/>
    <property type="match status" value="1"/>
</dbReference>
<dbReference type="eggNOG" id="COG2885">
    <property type="taxonomic scope" value="Bacteria"/>
</dbReference>
<dbReference type="AlphaFoldDB" id="A0A011Q7U1"/>
<accession>A0A011Q7U1</accession>
<dbReference type="InterPro" id="IPR036737">
    <property type="entry name" value="OmpA-like_sf"/>
</dbReference>
<evidence type="ECO:0000313" key="4">
    <source>
        <dbReference type="EMBL" id="EXI85307.1"/>
    </source>
</evidence>
<gene>
    <name evidence="4" type="ORF">AW11_03630</name>
</gene>
<comment type="caution">
    <text evidence="4">The sequence shown here is derived from an EMBL/GenBank/DDBJ whole genome shotgun (WGS) entry which is preliminary data.</text>
</comment>
<dbReference type="InterPro" id="IPR006665">
    <property type="entry name" value="OmpA-like"/>
</dbReference>
<dbReference type="PATRIC" id="fig|1454004.3.peg.3732"/>